<accession>A0A699ISH2</accession>
<dbReference type="CDD" id="cd09272">
    <property type="entry name" value="RNase_HI_RT_Ty1"/>
    <property type="match status" value="1"/>
</dbReference>
<feature type="non-terminal residue" evidence="2">
    <location>
        <position position="1"/>
    </location>
</feature>
<evidence type="ECO:0000313" key="2">
    <source>
        <dbReference type="EMBL" id="GEZ83613.1"/>
    </source>
</evidence>
<dbReference type="InterPro" id="IPR043502">
    <property type="entry name" value="DNA/RNA_pol_sf"/>
</dbReference>
<organism evidence="2">
    <name type="scientific">Tanacetum cinerariifolium</name>
    <name type="common">Dalmatian daisy</name>
    <name type="synonym">Chrysanthemum cinerariifolium</name>
    <dbReference type="NCBI Taxonomy" id="118510"/>
    <lineage>
        <taxon>Eukaryota</taxon>
        <taxon>Viridiplantae</taxon>
        <taxon>Streptophyta</taxon>
        <taxon>Embryophyta</taxon>
        <taxon>Tracheophyta</taxon>
        <taxon>Spermatophyta</taxon>
        <taxon>Magnoliopsida</taxon>
        <taxon>eudicotyledons</taxon>
        <taxon>Gunneridae</taxon>
        <taxon>Pentapetalae</taxon>
        <taxon>asterids</taxon>
        <taxon>campanulids</taxon>
        <taxon>Asterales</taxon>
        <taxon>Asteraceae</taxon>
        <taxon>Asteroideae</taxon>
        <taxon>Anthemideae</taxon>
        <taxon>Anthemidinae</taxon>
        <taxon>Tanacetum</taxon>
    </lineage>
</organism>
<proteinExistence type="predicted"/>
<dbReference type="EMBL" id="BKCJ010330157">
    <property type="protein sequence ID" value="GEZ83613.1"/>
    <property type="molecule type" value="Genomic_DNA"/>
</dbReference>
<dbReference type="PANTHER" id="PTHR11439">
    <property type="entry name" value="GAG-POL-RELATED RETROTRANSPOSON"/>
    <property type="match status" value="1"/>
</dbReference>
<protein>
    <submittedName>
        <fullName evidence="2">Putative copia-type protein</fullName>
    </submittedName>
</protein>
<evidence type="ECO:0000259" key="1">
    <source>
        <dbReference type="Pfam" id="PF07727"/>
    </source>
</evidence>
<dbReference type="SUPFAM" id="SSF56672">
    <property type="entry name" value="DNA/RNA polymerases"/>
    <property type="match status" value="1"/>
</dbReference>
<name>A0A699ISH2_TANCI</name>
<comment type="caution">
    <text evidence="2">The sequence shown here is derived from an EMBL/GenBank/DDBJ whole genome shotgun (WGS) entry which is preliminary data.</text>
</comment>
<sequence length="337" mass="39245">VSYKELDWIGPFWGQEIKEDHAISHEEPKPRSKMDKKWQNAMQQEIKALEKNRTWTLKELPEGKRPIDSKWVYNTKFKYNGEVERYKARVVAKGCTQRERVHYHATFAPVAKLVTIKTLLAVATKKGWIIHQLDVNNAFLHEDLDEEVYMKIPKGFTKEGETRVYKGEEEARVNATQYRRLVGRLLYLQATRPDVTYAVNVLSQFVSDPRQNRLEAAKQVLMYLKGTPRQGILLPREGHTTLTAYCDSNWLGFPFIRQDGPEQAARHIANNPVYHERTKHVEMDCLFVRERVETRDIEPKQIKSKLQLVDLLTKGLGKQQLRSLLNKMGIRDLHAPS</sequence>
<feature type="domain" description="Reverse transcriptase Ty1/copia-type" evidence="1">
    <location>
        <begin position="52"/>
        <end position="166"/>
    </location>
</feature>
<dbReference type="InterPro" id="IPR013103">
    <property type="entry name" value="RVT_2"/>
</dbReference>
<gene>
    <name evidence="2" type="ORF">Tci_555586</name>
</gene>
<dbReference type="Pfam" id="PF07727">
    <property type="entry name" value="RVT_2"/>
    <property type="match status" value="1"/>
</dbReference>
<dbReference type="AlphaFoldDB" id="A0A699ISH2"/>
<reference evidence="2" key="1">
    <citation type="journal article" date="2019" name="Sci. Rep.">
        <title>Draft genome of Tanacetum cinerariifolium, the natural source of mosquito coil.</title>
        <authorList>
            <person name="Yamashiro T."/>
            <person name="Shiraishi A."/>
            <person name="Satake H."/>
            <person name="Nakayama K."/>
        </authorList>
    </citation>
    <scope>NUCLEOTIDE SEQUENCE</scope>
</reference>
<dbReference type="PANTHER" id="PTHR11439:SF439">
    <property type="entry name" value="REVERSE TRANSCRIPTASE, RNA-DEPENDENT DNA POLYMERASE-RELATED"/>
    <property type="match status" value="1"/>
</dbReference>